<sequence>MYVIAMKLVIYRYENSLLSTFFAVIVYRVKENGSVRYFPLPNPNTHMQVESQVLHQYKLSGLRSPVLNSQFYSLHLTFERMDKGRISSGGIKA</sequence>
<organism evidence="1 2">
    <name type="scientific">Phaseolus coccineus</name>
    <name type="common">Scarlet runner bean</name>
    <name type="synonym">Phaseolus multiflorus</name>
    <dbReference type="NCBI Taxonomy" id="3886"/>
    <lineage>
        <taxon>Eukaryota</taxon>
        <taxon>Viridiplantae</taxon>
        <taxon>Streptophyta</taxon>
        <taxon>Embryophyta</taxon>
        <taxon>Tracheophyta</taxon>
        <taxon>Spermatophyta</taxon>
        <taxon>Magnoliopsida</taxon>
        <taxon>eudicotyledons</taxon>
        <taxon>Gunneridae</taxon>
        <taxon>Pentapetalae</taxon>
        <taxon>rosids</taxon>
        <taxon>fabids</taxon>
        <taxon>Fabales</taxon>
        <taxon>Fabaceae</taxon>
        <taxon>Papilionoideae</taxon>
        <taxon>50 kb inversion clade</taxon>
        <taxon>NPAAA clade</taxon>
        <taxon>indigoferoid/millettioid clade</taxon>
        <taxon>Phaseoleae</taxon>
        <taxon>Phaseolus</taxon>
    </lineage>
</organism>
<comment type="caution">
    <text evidence="1">The sequence shown here is derived from an EMBL/GenBank/DDBJ whole genome shotgun (WGS) entry which is preliminary data.</text>
</comment>
<protein>
    <submittedName>
        <fullName evidence="1">Uncharacterized protein</fullName>
    </submittedName>
</protein>
<gene>
    <name evidence="1" type="ORF">VNO80_05152</name>
</gene>
<evidence type="ECO:0000313" key="2">
    <source>
        <dbReference type="Proteomes" id="UP001374584"/>
    </source>
</evidence>
<dbReference type="AlphaFoldDB" id="A0AAN9NF80"/>
<dbReference type="Proteomes" id="UP001374584">
    <property type="component" value="Unassembled WGS sequence"/>
</dbReference>
<evidence type="ECO:0000313" key="1">
    <source>
        <dbReference type="EMBL" id="KAK7371787.1"/>
    </source>
</evidence>
<dbReference type="EMBL" id="JAYMYR010000003">
    <property type="protein sequence ID" value="KAK7371787.1"/>
    <property type="molecule type" value="Genomic_DNA"/>
</dbReference>
<reference evidence="1 2" key="1">
    <citation type="submission" date="2024-01" db="EMBL/GenBank/DDBJ databases">
        <title>The genomes of 5 underutilized Papilionoideae crops provide insights into root nodulation and disease resistanc.</title>
        <authorList>
            <person name="Jiang F."/>
        </authorList>
    </citation>
    <scope>NUCLEOTIDE SEQUENCE [LARGE SCALE GENOMIC DNA]</scope>
    <source>
        <strain evidence="1">JINMINGXINNONG_FW02</strain>
        <tissue evidence="1">Leaves</tissue>
    </source>
</reference>
<name>A0AAN9NF80_PHACN</name>
<proteinExistence type="predicted"/>
<accession>A0AAN9NF80</accession>
<keyword evidence="2" id="KW-1185">Reference proteome</keyword>